<dbReference type="PANTHER" id="PTHR43685">
    <property type="entry name" value="GLYCOSYLTRANSFERASE"/>
    <property type="match status" value="1"/>
</dbReference>
<dbReference type="AlphaFoldDB" id="A0A5Q2RS23"/>
<evidence type="ECO:0000256" key="1">
    <source>
        <dbReference type="SAM" id="MobiDB-lite"/>
    </source>
</evidence>
<dbReference type="InterPro" id="IPR001173">
    <property type="entry name" value="Glyco_trans_2-like"/>
</dbReference>
<accession>A0A5Q2RS23</accession>
<feature type="domain" description="Glycosyltransferase 2-like" evidence="2">
    <location>
        <begin position="102"/>
        <end position="264"/>
    </location>
</feature>
<keyword evidence="4" id="KW-1185">Reference proteome</keyword>
<feature type="compositionally biased region" description="Low complexity" evidence="1">
    <location>
        <begin position="56"/>
        <end position="74"/>
    </location>
</feature>
<dbReference type="Pfam" id="PF00535">
    <property type="entry name" value="Glycos_transf_2"/>
    <property type="match status" value="1"/>
</dbReference>
<keyword evidence="3" id="KW-0808">Transferase</keyword>
<reference evidence="3 4" key="1">
    <citation type="submission" date="2019-11" db="EMBL/GenBank/DDBJ databases">
        <authorList>
            <person name="He Y."/>
        </authorList>
    </citation>
    <scope>NUCLEOTIDE SEQUENCE [LARGE SCALE GENOMIC DNA]</scope>
    <source>
        <strain evidence="3 4">SCSIO 58843</strain>
    </source>
</reference>
<dbReference type="Proteomes" id="UP000334019">
    <property type="component" value="Chromosome"/>
</dbReference>
<evidence type="ECO:0000313" key="3">
    <source>
        <dbReference type="EMBL" id="QGG95995.1"/>
    </source>
</evidence>
<sequence length="401" mass="43234">MVSGKMTASEAADAISRLSAEATSRSLGPSEGRRDAAARTRSGIMPPSPPARRSRAPSSSAGRRRAPGAVSSSVMLDPVESTGRPGRSVHRPTGAEPVRIVVAVCTYRRNEPLRRLLAAVERNAAELGDRAHVGVVVVDDNPDERARAVCDEAAHRFELGLTYRTSGQGNISVARNLALEGALPLADWVAMTDDDCEPVDTWLSEHLAAQERYGTDVVTGPCLLGGSEGAPAWLSEQPFLDDAQFRFDDGQRLDVAATNNSFIRAASLRERTDLRFDPGLGVLGGEDMVFFRTARRAGLTIAFAARAIVHGHEPPERWTYRYQLRSRYWLGNTEFVTNHTVGEAPRLRWALRGAKTILTAVVRPLARVASGRPPHVRYALATAARGAGMVAGAAGVRVAHH</sequence>
<name>A0A5Q2RS23_9ACTN</name>
<protein>
    <submittedName>
        <fullName evidence="3">Glycosyltransferase</fullName>
    </submittedName>
</protein>
<dbReference type="CDD" id="cd00761">
    <property type="entry name" value="Glyco_tranf_GTA_type"/>
    <property type="match status" value="1"/>
</dbReference>
<gene>
    <name evidence="3" type="ORF">GH723_13300</name>
</gene>
<dbReference type="InterPro" id="IPR029044">
    <property type="entry name" value="Nucleotide-diphossugar_trans"/>
</dbReference>
<organism evidence="3 4">
    <name type="scientific">Actinomarinicola tropica</name>
    <dbReference type="NCBI Taxonomy" id="2789776"/>
    <lineage>
        <taxon>Bacteria</taxon>
        <taxon>Bacillati</taxon>
        <taxon>Actinomycetota</taxon>
        <taxon>Acidimicrobiia</taxon>
        <taxon>Acidimicrobiales</taxon>
        <taxon>Iamiaceae</taxon>
        <taxon>Actinomarinicola</taxon>
    </lineage>
</organism>
<dbReference type="InterPro" id="IPR050834">
    <property type="entry name" value="Glycosyltransf_2"/>
</dbReference>
<evidence type="ECO:0000259" key="2">
    <source>
        <dbReference type="Pfam" id="PF00535"/>
    </source>
</evidence>
<dbReference type="GO" id="GO:0016740">
    <property type="term" value="F:transferase activity"/>
    <property type="evidence" value="ECO:0007669"/>
    <property type="project" value="UniProtKB-KW"/>
</dbReference>
<dbReference type="Gene3D" id="3.90.550.10">
    <property type="entry name" value="Spore Coat Polysaccharide Biosynthesis Protein SpsA, Chain A"/>
    <property type="match status" value="1"/>
</dbReference>
<feature type="region of interest" description="Disordered" evidence="1">
    <location>
        <begin position="1"/>
        <end position="92"/>
    </location>
</feature>
<proteinExistence type="predicted"/>
<evidence type="ECO:0000313" key="4">
    <source>
        <dbReference type="Proteomes" id="UP000334019"/>
    </source>
</evidence>
<dbReference type="KEGG" id="atq:GH723_13300"/>
<dbReference type="PANTHER" id="PTHR43685:SF2">
    <property type="entry name" value="GLYCOSYLTRANSFERASE 2-LIKE DOMAIN-CONTAINING PROTEIN"/>
    <property type="match status" value="1"/>
</dbReference>
<dbReference type="SUPFAM" id="SSF53448">
    <property type="entry name" value="Nucleotide-diphospho-sugar transferases"/>
    <property type="match status" value="1"/>
</dbReference>
<dbReference type="EMBL" id="CP045851">
    <property type="protein sequence ID" value="QGG95995.1"/>
    <property type="molecule type" value="Genomic_DNA"/>
</dbReference>